<proteinExistence type="predicted"/>
<keyword evidence="4" id="KW-1185">Reference proteome</keyword>
<feature type="coiled-coil region" evidence="1">
    <location>
        <begin position="283"/>
        <end position="310"/>
    </location>
</feature>
<evidence type="ECO:0000313" key="3">
    <source>
        <dbReference type="EMBL" id="CAC5355419.1"/>
    </source>
</evidence>
<accession>A0A6J7ZUU6</accession>
<dbReference type="EMBL" id="CACVKT020000045">
    <property type="protein sequence ID" value="CAC5355419.1"/>
    <property type="molecule type" value="Genomic_DNA"/>
</dbReference>
<reference evidence="3 4" key="1">
    <citation type="submission" date="2020-06" db="EMBL/GenBank/DDBJ databases">
        <authorList>
            <person name="Li R."/>
            <person name="Bekaert M."/>
        </authorList>
    </citation>
    <scope>NUCLEOTIDE SEQUENCE [LARGE SCALE GENOMIC DNA]</scope>
    <source>
        <strain evidence="4">wild</strain>
    </source>
</reference>
<evidence type="ECO:0000256" key="1">
    <source>
        <dbReference type="SAM" id="Coils"/>
    </source>
</evidence>
<dbReference type="AlphaFoldDB" id="A0A6J7ZUU6"/>
<evidence type="ECO:0000313" key="4">
    <source>
        <dbReference type="Proteomes" id="UP000507470"/>
    </source>
</evidence>
<sequence>MDFEATDMNSDYPIELKGNTTILIPRTVCAKGQTPTICFLKITDNRIPKGEEVGYTQEVRVIKSMEDEPLPSVSTCTTPSTVSAPTLDQQEVVDTWFSTHIDLICLPTTAHIIINDENSCHVAAITQSVGINFTTEEIKTKQSEDHDLLALLNWLKDKEEPTQNTLFLASPRQCYGTFCCSVYELKNGTCTKCLHGFHSDKNSTCKPCTKGKYGEKCRKTCKCNSNKRCDNIEGCIPDDTRTRAFTLREQILIIIIILLSLYILFGLLHKYRKRRQRALINPLNDNEIETNEMRRENQEIEERTESVYNEIDESAMKTFSSRNLFHHSYFEMTNSISSTLHKKPNRTQSSICLARLSSQSQPVRQKSLQKQRDCAKGSTNDLQIASEYSDGYLRPIVRSILQLQSIKTVSENQGTLFQNNDKVTSLHNDECINSESNNVGVCRSMSYNKLRLKDVRNQTKEIGVVDNPIYHETVNRQYADFFFEEKNDINLLQKKRKISSVQLIKTNKR</sequence>
<keyword evidence="2" id="KW-0472">Membrane</keyword>
<name>A0A6J7ZUU6_MYTCO</name>
<dbReference type="Gene3D" id="2.170.300.10">
    <property type="entry name" value="Tie2 ligand-binding domain superfamily"/>
    <property type="match status" value="1"/>
</dbReference>
<protein>
    <recommendedName>
        <fullName evidence="5">MEGF10_11</fullName>
    </recommendedName>
</protein>
<feature type="transmembrane region" description="Helical" evidence="2">
    <location>
        <begin position="251"/>
        <end position="268"/>
    </location>
</feature>
<dbReference type="Proteomes" id="UP000507470">
    <property type="component" value="Unassembled WGS sequence"/>
</dbReference>
<gene>
    <name evidence="3" type="ORF">MCOR_144</name>
</gene>
<evidence type="ECO:0000256" key="2">
    <source>
        <dbReference type="SAM" id="Phobius"/>
    </source>
</evidence>
<keyword evidence="2" id="KW-1133">Transmembrane helix</keyword>
<organism evidence="3 4">
    <name type="scientific">Mytilus coruscus</name>
    <name type="common">Sea mussel</name>
    <dbReference type="NCBI Taxonomy" id="42192"/>
    <lineage>
        <taxon>Eukaryota</taxon>
        <taxon>Metazoa</taxon>
        <taxon>Spiralia</taxon>
        <taxon>Lophotrochozoa</taxon>
        <taxon>Mollusca</taxon>
        <taxon>Bivalvia</taxon>
        <taxon>Autobranchia</taxon>
        <taxon>Pteriomorphia</taxon>
        <taxon>Mytilida</taxon>
        <taxon>Mytiloidea</taxon>
        <taxon>Mytilidae</taxon>
        <taxon>Mytilinae</taxon>
        <taxon>Mytilus</taxon>
    </lineage>
</organism>
<keyword evidence="1" id="KW-0175">Coiled coil</keyword>
<evidence type="ECO:0008006" key="5">
    <source>
        <dbReference type="Google" id="ProtNLM"/>
    </source>
</evidence>
<keyword evidence="2" id="KW-0812">Transmembrane</keyword>